<proteinExistence type="predicted"/>
<protein>
    <submittedName>
        <fullName evidence="1">Uncharacterized protein</fullName>
    </submittedName>
</protein>
<dbReference type="STRING" id="1121391.SAMN02745206_01519"/>
<keyword evidence="2" id="KW-1185">Reference proteome</keyword>
<dbReference type="AlphaFoldDB" id="A0A1M4ZNG0"/>
<sequence length="69" mass="7509">MKVVDDQLALPHACRHGDPDPFLEPSLSHAIHGQADRLSDGDAANFPLCDPERNQGFCAGFPRRDGLRG</sequence>
<organism evidence="1 2">
    <name type="scientific">Desulfacinum infernum DSM 9756</name>
    <dbReference type="NCBI Taxonomy" id="1121391"/>
    <lineage>
        <taxon>Bacteria</taxon>
        <taxon>Pseudomonadati</taxon>
        <taxon>Thermodesulfobacteriota</taxon>
        <taxon>Syntrophobacteria</taxon>
        <taxon>Syntrophobacterales</taxon>
        <taxon>Syntrophobacteraceae</taxon>
        <taxon>Desulfacinum</taxon>
    </lineage>
</organism>
<evidence type="ECO:0000313" key="2">
    <source>
        <dbReference type="Proteomes" id="UP000184076"/>
    </source>
</evidence>
<reference evidence="2" key="1">
    <citation type="submission" date="2016-11" db="EMBL/GenBank/DDBJ databases">
        <authorList>
            <person name="Varghese N."/>
            <person name="Submissions S."/>
        </authorList>
    </citation>
    <scope>NUCLEOTIDE SEQUENCE [LARGE SCALE GENOMIC DNA]</scope>
    <source>
        <strain evidence="2">DSM 9756</strain>
    </source>
</reference>
<evidence type="ECO:0000313" key="1">
    <source>
        <dbReference type="EMBL" id="SHF19579.1"/>
    </source>
</evidence>
<gene>
    <name evidence="1" type="ORF">SAMN02745206_01519</name>
</gene>
<dbReference type="Proteomes" id="UP000184076">
    <property type="component" value="Unassembled WGS sequence"/>
</dbReference>
<dbReference type="EMBL" id="FQVB01000012">
    <property type="protein sequence ID" value="SHF19579.1"/>
    <property type="molecule type" value="Genomic_DNA"/>
</dbReference>
<accession>A0A1M4ZNG0</accession>
<name>A0A1M4ZNG0_9BACT</name>